<evidence type="ECO:0000256" key="2">
    <source>
        <dbReference type="ARBA" id="ARBA00022676"/>
    </source>
</evidence>
<dbReference type="Gene3D" id="3.90.550.10">
    <property type="entry name" value="Spore Coat Polysaccharide Biosynthesis Protein SpsA, Chain A"/>
    <property type="match status" value="1"/>
</dbReference>
<keyword evidence="3" id="KW-0808">Transferase</keyword>
<name>A0A0Q0PXU7_VIBMT</name>
<dbReference type="PANTHER" id="PTHR43685">
    <property type="entry name" value="GLYCOSYLTRANSFERASE"/>
    <property type="match status" value="1"/>
</dbReference>
<comment type="similarity">
    <text evidence="1">Belongs to the glycosyltransferase 2 family.</text>
</comment>
<dbReference type="InterPro" id="IPR029044">
    <property type="entry name" value="Nucleotide-diphossugar_trans"/>
</dbReference>
<evidence type="ECO:0000313" key="5">
    <source>
        <dbReference type="EMBL" id="KQB01653.1"/>
    </source>
</evidence>
<evidence type="ECO:0000256" key="3">
    <source>
        <dbReference type="ARBA" id="ARBA00022679"/>
    </source>
</evidence>
<dbReference type="Pfam" id="PF00535">
    <property type="entry name" value="Glycos_transf_2"/>
    <property type="match status" value="1"/>
</dbReference>
<dbReference type="InterPro" id="IPR001173">
    <property type="entry name" value="Glyco_trans_2-like"/>
</dbReference>
<comment type="caution">
    <text evidence="5">The sequence shown here is derived from an EMBL/GenBank/DDBJ whole genome shotgun (WGS) entry which is preliminary data.</text>
</comment>
<feature type="domain" description="Glycosyltransferase 2-like" evidence="4">
    <location>
        <begin position="4"/>
        <end position="132"/>
    </location>
</feature>
<evidence type="ECO:0000256" key="1">
    <source>
        <dbReference type="ARBA" id="ARBA00006739"/>
    </source>
</evidence>
<dbReference type="GO" id="GO:0016757">
    <property type="term" value="F:glycosyltransferase activity"/>
    <property type="evidence" value="ECO:0007669"/>
    <property type="project" value="UniProtKB-KW"/>
</dbReference>
<dbReference type="EMBL" id="LBGP01000011">
    <property type="protein sequence ID" value="KQB01653.1"/>
    <property type="molecule type" value="Genomic_DNA"/>
</dbReference>
<organism evidence="5 6">
    <name type="scientific">Vibrio metoecus</name>
    <dbReference type="NCBI Taxonomy" id="1481663"/>
    <lineage>
        <taxon>Bacteria</taxon>
        <taxon>Pseudomonadati</taxon>
        <taxon>Pseudomonadota</taxon>
        <taxon>Gammaproteobacteria</taxon>
        <taxon>Vibrionales</taxon>
        <taxon>Vibrionaceae</taxon>
        <taxon>Vibrio</taxon>
    </lineage>
</organism>
<dbReference type="InterPro" id="IPR050834">
    <property type="entry name" value="Glycosyltransf_2"/>
</dbReference>
<sequence>MKFSVLMSVYFKESASNLNRCFQSLYMQTLPANEVVLVVDGNLTHELYNCIDDWKKKLPLLIVQLECNVGLGNALNIGLSSCSHELIARMDTDDICHKDRFSKQVELFLNTPQLSICGGYISEFYDHPDHIVSIRKVPCEHHEIAAKCIWYNPFNHMSVMYRKADIEEIGGYQHFPWMEDWYLWLRLVSKNYKTANLGEVLVNAQTGIGMIERRTGWTYVKSEWEISKKKVQLGLARWPLVFFIFISRSIPRILPKKIAMALYLRARKILT</sequence>
<dbReference type="SUPFAM" id="SSF53448">
    <property type="entry name" value="Nucleotide-diphospho-sugar transferases"/>
    <property type="match status" value="1"/>
</dbReference>
<keyword evidence="2" id="KW-0328">Glycosyltransferase</keyword>
<dbReference type="AlphaFoldDB" id="A0A0Q0PXU7"/>
<dbReference type="PATRIC" id="fig|1481663.12.peg.522"/>
<evidence type="ECO:0000259" key="4">
    <source>
        <dbReference type="Pfam" id="PF00535"/>
    </source>
</evidence>
<accession>A0A0Q0PXU7</accession>
<proteinExistence type="inferred from homology"/>
<evidence type="ECO:0000313" key="6">
    <source>
        <dbReference type="Proteomes" id="UP000050491"/>
    </source>
</evidence>
<gene>
    <name evidence="5" type="ORF">XV92_08810</name>
</gene>
<dbReference type="PANTHER" id="PTHR43685:SF5">
    <property type="entry name" value="GLYCOSYLTRANSFERASE EPSE-RELATED"/>
    <property type="match status" value="1"/>
</dbReference>
<protein>
    <recommendedName>
        <fullName evidence="4">Glycosyltransferase 2-like domain-containing protein</fullName>
    </recommendedName>
</protein>
<reference evidence="5 6" key="1">
    <citation type="journal article" date="2015" name="Genome Biol. Evol.">
        <title>The Dynamics of Genetic Interactions between Vibrio metoecus and Vibrio cholerae, Two Close Relatives Co-Occurring in the Environment.</title>
        <authorList>
            <person name="Orata F.D."/>
            <person name="Kirchberger P.C."/>
            <person name="Meheust R."/>
            <person name="Barlow E.J."/>
            <person name="Tarr C.L."/>
            <person name="Boucher Y."/>
        </authorList>
    </citation>
    <scope>NUCLEOTIDE SEQUENCE [LARGE SCALE GENOMIC DNA]</scope>
    <source>
        <strain evidence="5 6">YB5B04</strain>
    </source>
</reference>
<dbReference type="Proteomes" id="UP000050491">
    <property type="component" value="Unassembled WGS sequence"/>
</dbReference>